<keyword evidence="9" id="KW-1185">Reference proteome</keyword>
<accession>A0ABT0B2G5</accession>
<evidence type="ECO:0000256" key="2">
    <source>
        <dbReference type="ARBA" id="ARBA00006679"/>
    </source>
</evidence>
<dbReference type="EMBL" id="JALHLE010000016">
    <property type="protein sequence ID" value="MCJ2179143.1"/>
    <property type="molecule type" value="Genomic_DNA"/>
</dbReference>
<evidence type="ECO:0000313" key="8">
    <source>
        <dbReference type="EMBL" id="MCJ2179143.1"/>
    </source>
</evidence>
<sequence>MQSPAIEGVALLFVRVALAGVFWRSGQSKVEVGTWLHVSDATYYLFENDYAAVPLPAHLAAQMAVACEHLFPLLLVAGALTRVSALALLGMTMVIQIFVFPEAWWSVHILWVALALMLIVRGGGLISLDRLGSRMMPR</sequence>
<dbReference type="InterPro" id="IPR051907">
    <property type="entry name" value="DoxX-like_oxidoreductase"/>
</dbReference>
<evidence type="ECO:0000313" key="9">
    <source>
        <dbReference type="Proteomes" id="UP001162880"/>
    </source>
</evidence>
<proteinExistence type="inferred from homology"/>
<keyword evidence="5 7" id="KW-1133">Transmembrane helix</keyword>
<feature type="transmembrane region" description="Helical" evidence="7">
    <location>
        <begin position="105"/>
        <end position="128"/>
    </location>
</feature>
<keyword evidence="6 7" id="KW-0472">Membrane</keyword>
<dbReference type="PANTHER" id="PTHR33452">
    <property type="entry name" value="OXIDOREDUCTASE CATD-RELATED"/>
    <property type="match status" value="1"/>
</dbReference>
<dbReference type="Proteomes" id="UP001162880">
    <property type="component" value="Unassembled WGS sequence"/>
</dbReference>
<protein>
    <submittedName>
        <fullName evidence="8">DoxX family protein</fullName>
    </submittedName>
</protein>
<dbReference type="Pfam" id="PF07681">
    <property type="entry name" value="DoxX"/>
    <property type="match status" value="1"/>
</dbReference>
<comment type="caution">
    <text evidence="8">The sequence shown here is derived from an EMBL/GenBank/DDBJ whole genome shotgun (WGS) entry which is preliminary data.</text>
</comment>
<comment type="subcellular location">
    <subcellularLocation>
        <location evidence="1">Cell membrane</location>
        <topology evidence="1">Multi-pass membrane protein</topology>
    </subcellularLocation>
</comment>
<evidence type="ECO:0000256" key="6">
    <source>
        <dbReference type="ARBA" id="ARBA00023136"/>
    </source>
</evidence>
<dbReference type="InterPro" id="IPR032808">
    <property type="entry name" value="DoxX"/>
</dbReference>
<feature type="transmembrane region" description="Helical" evidence="7">
    <location>
        <begin position="73"/>
        <end position="99"/>
    </location>
</feature>
<evidence type="ECO:0000256" key="7">
    <source>
        <dbReference type="SAM" id="Phobius"/>
    </source>
</evidence>
<dbReference type="PANTHER" id="PTHR33452:SF1">
    <property type="entry name" value="INNER MEMBRANE PROTEIN YPHA-RELATED"/>
    <property type="match status" value="1"/>
</dbReference>
<evidence type="ECO:0000256" key="4">
    <source>
        <dbReference type="ARBA" id="ARBA00022692"/>
    </source>
</evidence>
<gene>
    <name evidence="8" type="ORF">MTR64_11245</name>
</gene>
<name>A0ABT0B2G5_9SPHN</name>
<reference evidence="8" key="1">
    <citation type="submission" date="2022-03" db="EMBL/GenBank/DDBJ databases">
        <title>Identification of a novel bacterium isolated from mangrove sediments.</title>
        <authorList>
            <person name="Pan X."/>
        </authorList>
    </citation>
    <scope>NUCLEOTIDE SEQUENCE</scope>
    <source>
        <strain evidence="8">B2580</strain>
    </source>
</reference>
<evidence type="ECO:0000256" key="1">
    <source>
        <dbReference type="ARBA" id="ARBA00004651"/>
    </source>
</evidence>
<comment type="similarity">
    <text evidence="2">Belongs to the DoxX family.</text>
</comment>
<keyword evidence="4 7" id="KW-0812">Transmembrane</keyword>
<dbReference type="RefSeq" id="WP_243993820.1">
    <property type="nucleotide sequence ID" value="NZ_JALHLE010000016.1"/>
</dbReference>
<organism evidence="8 9">
    <name type="scientific">Novosphingobium album</name>
    <name type="common">ex Hu et al. 2023</name>
    <dbReference type="NCBI Taxonomy" id="2930093"/>
    <lineage>
        <taxon>Bacteria</taxon>
        <taxon>Pseudomonadati</taxon>
        <taxon>Pseudomonadota</taxon>
        <taxon>Alphaproteobacteria</taxon>
        <taxon>Sphingomonadales</taxon>
        <taxon>Sphingomonadaceae</taxon>
        <taxon>Novosphingobium</taxon>
    </lineage>
</organism>
<evidence type="ECO:0000256" key="3">
    <source>
        <dbReference type="ARBA" id="ARBA00022475"/>
    </source>
</evidence>
<keyword evidence="3" id="KW-1003">Cell membrane</keyword>
<evidence type="ECO:0000256" key="5">
    <source>
        <dbReference type="ARBA" id="ARBA00022989"/>
    </source>
</evidence>